<comment type="caution">
    <text evidence="1">The sequence shown here is derived from an EMBL/GenBank/DDBJ whole genome shotgun (WGS) entry which is preliminary data.</text>
</comment>
<reference evidence="1" key="1">
    <citation type="submission" date="2021-06" db="EMBL/GenBank/DDBJ databases">
        <authorList>
            <person name="Kallberg Y."/>
            <person name="Tangrot J."/>
            <person name="Rosling A."/>
        </authorList>
    </citation>
    <scope>NUCLEOTIDE SEQUENCE</scope>
    <source>
        <strain evidence="1">MT106</strain>
    </source>
</reference>
<dbReference type="PANTHER" id="PTHR33129:SF1">
    <property type="entry name" value="ATP-BINDING PROTEIN"/>
    <property type="match status" value="1"/>
</dbReference>
<dbReference type="PANTHER" id="PTHR33129">
    <property type="entry name" value="PROTEIN KINASE DOMAIN-CONTAINING PROTEIN-RELATED"/>
    <property type="match status" value="1"/>
</dbReference>
<dbReference type="OrthoDB" id="2340858at2759"/>
<evidence type="ECO:0000313" key="1">
    <source>
        <dbReference type="EMBL" id="CAG8434985.1"/>
    </source>
</evidence>
<dbReference type="AlphaFoldDB" id="A0A9N8V371"/>
<dbReference type="InterPro" id="IPR052980">
    <property type="entry name" value="Crinkler_effector"/>
</dbReference>
<evidence type="ECO:0000313" key="2">
    <source>
        <dbReference type="Proteomes" id="UP000789831"/>
    </source>
</evidence>
<name>A0A9N8V371_9GLOM</name>
<proteinExistence type="predicted"/>
<sequence length="215" mass="25176">MEDTSSTTKENVTNNNNKLAYVDLSLKYIPDDKDRLKYLRRLLNPEFPGKSIYGMKLKKTWESFGNLWRMRKLIIIPSAIRGPNIIFNEKIHRYHITGNPGIGKTVFGFYLLYLLSQQNKTIVYHKVYQYPILFNNQHTFCSDNISDFKGYLDNTDVLYIVDGQPPLQDWDVQSSRRNKCREFVLTLGGIPRFILEKAQDSSQQNHFEDAISKRI</sequence>
<dbReference type="EMBL" id="CAJVPL010000022">
    <property type="protein sequence ID" value="CAG8434985.1"/>
    <property type="molecule type" value="Genomic_DNA"/>
</dbReference>
<protein>
    <submittedName>
        <fullName evidence="1">7717_t:CDS:1</fullName>
    </submittedName>
</protein>
<keyword evidence="2" id="KW-1185">Reference proteome</keyword>
<organism evidence="1 2">
    <name type="scientific">Ambispora gerdemannii</name>
    <dbReference type="NCBI Taxonomy" id="144530"/>
    <lineage>
        <taxon>Eukaryota</taxon>
        <taxon>Fungi</taxon>
        <taxon>Fungi incertae sedis</taxon>
        <taxon>Mucoromycota</taxon>
        <taxon>Glomeromycotina</taxon>
        <taxon>Glomeromycetes</taxon>
        <taxon>Archaeosporales</taxon>
        <taxon>Ambisporaceae</taxon>
        <taxon>Ambispora</taxon>
    </lineage>
</organism>
<gene>
    <name evidence="1" type="ORF">AGERDE_LOCUS457</name>
</gene>
<dbReference type="Proteomes" id="UP000789831">
    <property type="component" value="Unassembled WGS sequence"/>
</dbReference>
<accession>A0A9N8V371</accession>